<gene>
    <name evidence="2" type="ORF">P43SY_003289</name>
</gene>
<dbReference type="EMBL" id="JAKCXM010000333">
    <property type="protein sequence ID" value="KAJ0395633.1"/>
    <property type="molecule type" value="Genomic_DNA"/>
</dbReference>
<keyword evidence="1" id="KW-0472">Membrane</keyword>
<proteinExistence type="predicted"/>
<reference evidence="2" key="1">
    <citation type="submission" date="2021-12" db="EMBL/GenBank/DDBJ databases">
        <title>Prjna785345.</title>
        <authorList>
            <person name="Rujirawat T."/>
            <person name="Krajaejun T."/>
        </authorList>
    </citation>
    <scope>NUCLEOTIDE SEQUENCE</scope>
    <source>
        <strain evidence="2">Pi057C3</strain>
    </source>
</reference>
<sequence length="383" mass="43883">MTLLHMQPLYRRGPNWSSRILSAQWPAVHNYGPPLAHDAESAFEHVREFDYRMFALYYLLAESLATFLGYRITQHLLRGKRLCVFTPTVRLWITLTYCALKIRLIDYAFHGTVYLVVSSVLAFCFIVCALLAIVFHFGPLQFVFVNVVARRRGARVRSVERPTLARLLEDIKRFFVKQYFHEHALALITKHPEPLCSLAASDPSAPGVVYISWLFGNSLKMHVASWNEWLTRQSLPALVNAKKPPAAGHDGKLERRYMVFVLRSGLIVDVLLRQATATLIYRLHDEDVYPFELVVRFVDDVARPFFLYAECPKFRAPPTPPQRAAMRLLLHLLNAANGRSVDVPLRSLRCADFVDAGCHLQQSFRRTRPRRSAMSSELELAFG</sequence>
<comment type="caution">
    <text evidence="2">The sequence shown here is derived from an EMBL/GenBank/DDBJ whole genome shotgun (WGS) entry which is preliminary data.</text>
</comment>
<keyword evidence="1" id="KW-1133">Transmembrane helix</keyword>
<feature type="transmembrane region" description="Helical" evidence="1">
    <location>
        <begin position="114"/>
        <end position="147"/>
    </location>
</feature>
<evidence type="ECO:0008006" key="4">
    <source>
        <dbReference type="Google" id="ProtNLM"/>
    </source>
</evidence>
<evidence type="ECO:0000313" key="2">
    <source>
        <dbReference type="EMBL" id="KAJ0395633.1"/>
    </source>
</evidence>
<feature type="transmembrane region" description="Helical" evidence="1">
    <location>
        <begin position="51"/>
        <end position="70"/>
    </location>
</feature>
<name>A0AAD5LWC9_PYTIN</name>
<evidence type="ECO:0000313" key="3">
    <source>
        <dbReference type="Proteomes" id="UP001209570"/>
    </source>
</evidence>
<dbReference type="AlphaFoldDB" id="A0AAD5LWC9"/>
<evidence type="ECO:0000256" key="1">
    <source>
        <dbReference type="SAM" id="Phobius"/>
    </source>
</evidence>
<dbReference type="Proteomes" id="UP001209570">
    <property type="component" value="Unassembled WGS sequence"/>
</dbReference>
<accession>A0AAD5LWC9</accession>
<organism evidence="2 3">
    <name type="scientific">Pythium insidiosum</name>
    <name type="common">Pythiosis disease agent</name>
    <dbReference type="NCBI Taxonomy" id="114742"/>
    <lineage>
        <taxon>Eukaryota</taxon>
        <taxon>Sar</taxon>
        <taxon>Stramenopiles</taxon>
        <taxon>Oomycota</taxon>
        <taxon>Peronosporomycetes</taxon>
        <taxon>Pythiales</taxon>
        <taxon>Pythiaceae</taxon>
        <taxon>Pythium</taxon>
    </lineage>
</organism>
<keyword evidence="1" id="KW-0812">Transmembrane</keyword>
<keyword evidence="3" id="KW-1185">Reference proteome</keyword>
<protein>
    <recommendedName>
        <fullName evidence="4">Transmembrane protein</fullName>
    </recommendedName>
</protein>